<name>A0A0F8YY39_9ZZZZ</name>
<dbReference type="AlphaFoldDB" id="A0A0F8YY39"/>
<evidence type="ECO:0000313" key="1">
    <source>
        <dbReference type="EMBL" id="KKK86347.1"/>
    </source>
</evidence>
<accession>A0A0F8YY39</accession>
<protein>
    <submittedName>
        <fullName evidence="1">Uncharacterized protein</fullName>
    </submittedName>
</protein>
<gene>
    <name evidence="1" type="ORF">LCGC14_2764160</name>
</gene>
<organism evidence="1">
    <name type="scientific">marine sediment metagenome</name>
    <dbReference type="NCBI Taxonomy" id="412755"/>
    <lineage>
        <taxon>unclassified sequences</taxon>
        <taxon>metagenomes</taxon>
        <taxon>ecological metagenomes</taxon>
    </lineage>
</organism>
<sequence>MAFRIWIARRFEKLIAIILQRRVMVITEEPIYDKQGHLALPVVRVES</sequence>
<comment type="caution">
    <text evidence="1">The sequence shown here is derived from an EMBL/GenBank/DDBJ whole genome shotgun (WGS) entry which is preliminary data.</text>
</comment>
<proteinExistence type="predicted"/>
<reference evidence="1" key="1">
    <citation type="journal article" date="2015" name="Nature">
        <title>Complex archaea that bridge the gap between prokaryotes and eukaryotes.</title>
        <authorList>
            <person name="Spang A."/>
            <person name="Saw J.H."/>
            <person name="Jorgensen S.L."/>
            <person name="Zaremba-Niedzwiedzka K."/>
            <person name="Martijn J."/>
            <person name="Lind A.E."/>
            <person name="van Eijk R."/>
            <person name="Schleper C."/>
            <person name="Guy L."/>
            <person name="Ettema T.J."/>
        </authorList>
    </citation>
    <scope>NUCLEOTIDE SEQUENCE</scope>
</reference>
<dbReference type="EMBL" id="LAZR01050887">
    <property type="protein sequence ID" value="KKK86347.1"/>
    <property type="molecule type" value="Genomic_DNA"/>
</dbReference>